<dbReference type="NCBIfam" id="TIGR00082">
    <property type="entry name" value="rbfA"/>
    <property type="match status" value="1"/>
</dbReference>
<gene>
    <name evidence="2" type="primary">rbfA</name>
    <name evidence="3" type="ORF">HNR50_000449</name>
</gene>
<comment type="similarity">
    <text evidence="2">Belongs to the RbfA family.</text>
</comment>
<keyword evidence="1 2" id="KW-0690">Ribosome biogenesis</keyword>
<dbReference type="Gene3D" id="3.30.300.20">
    <property type="match status" value="1"/>
</dbReference>
<dbReference type="PANTHER" id="PTHR33515">
    <property type="entry name" value="RIBOSOME-BINDING FACTOR A, CHLOROPLASTIC-RELATED"/>
    <property type="match status" value="1"/>
</dbReference>
<dbReference type="GO" id="GO:0043024">
    <property type="term" value="F:ribosomal small subunit binding"/>
    <property type="evidence" value="ECO:0007669"/>
    <property type="project" value="TreeGrafter"/>
</dbReference>
<name>A0A841R4S3_9SPIO</name>
<proteinExistence type="inferred from homology"/>
<dbReference type="InterPro" id="IPR023799">
    <property type="entry name" value="RbfA_dom_sf"/>
</dbReference>
<dbReference type="InterPro" id="IPR000238">
    <property type="entry name" value="RbfA"/>
</dbReference>
<protein>
    <recommendedName>
        <fullName evidence="2">Ribosome-binding factor A</fullName>
    </recommendedName>
</protein>
<sequence>MSEMRTKRVGNLIRDLVSSLIMKGVVKDPRVNTLITITEVSVSSDLAYAKLYVSSFESESKMEKAVEALNHAAGFIQHNISKDLKMRVTPKLRFIADTSIRRGFELNEKIDSLDISPDEE</sequence>
<dbReference type="GO" id="GO:0030490">
    <property type="term" value="P:maturation of SSU-rRNA"/>
    <property type="evidence" value="ECO:0007669"/>
    <property type="project" value="UniProtKB-UniRule"/>
</dbReference>
<dbReference type="Pfam" id="PF02033">
    <property type="entry name" value="RBFA"/>
    <property type="match status" value="1"/>
</dbReference>
<organism evidence="3 4">
    <name type="scientific">Spirochaeta isovalerica</name>
    <dbReference type="NCBI Taxonomy" id="150"/>
    <lineage>
        <taxon>Bacteria</taxon>
        <taxon>Pseudomonadati</taxon>
        <taxon>Spirochaetota</taxon>
        <taxon>Spirochaetia</taxon>
        <taxon>Spirochaetales</taxon>
        <taxon>Spirochaetaceae</taxon>
        <taxon>Spirochaeta</taxon>
    </lineage>
</organism>
<dbReference type="InterPro" id="IPR020053">
    <property type="entry name" value="Ribosome-bd_factorA_CS"/>
</dbReference>
<accession>A0A841R4S3</accession>
<reference evidence="3 4" key="1">
    <citation type="submission" date="2020-08" db="EMBL/GenBank/DDBJ databases">
        <title>Genomic Encyclopedia of Type Strains, Phase IV (KMG-IV): sequencing the most valuable type-strain genomes for metagenomic binning, comparative biology and taxonomic classification.</title>
        <authorList>
            <person name="Goeker M."/>
        </authorList>
    </citation>
    <scope>NUCLEOTIDE SEQUENCE [LARGE SCALE GENOMIC DNA]</scope>
    <source>
        <strain evidence="3 4">DSM 2461</strain>
    </source>
</reference>
<keyword evidence="4" id="KW-1185">Reference proteome</keyword>
<dbReference type="InterPro" id="IPR015946">
    <property type="entry name" value="KH_dom-like_a/b"/>
</dbReference>
<comment type="subunit">
    <text evidence="2">Monomer. Binds 30S ribosomal subunits, but not 50S ribosomal subunits or 70S ribosomes.</text>
</comment>
<evidence type="ECO:0000313" key="4">
    <source>
        <dbReference type="Proteomes" id="UP000587760"/>
    </source>
</evidence>
<dbReference type="HAMAP" id="MF_00003">
    <property type="entry name" value="RbfA"/>
    <property type="match status" value="1"/>
</dbReference>
<dbReference type="SUPFAM" id="SSF89919">
    <property type="entry name" value="Ribosome-binding factor A, RbfA"/>
    <property type="match status" value="1"/>
</dbReference>
<comment type="function">
    <text evidence="2">One of several proteins that assist in the late maturation steps of the functional core of the 30S ribosomal subunit. Associates with free 30S ribosomal subunits (but not with 30S subunits that are part of 70S ribosomes or polysomes). Required for efficient processing of 16S rRNA. May interact with the 5'-terminal helix region of 16S rRNA.</text>
</comment>
<keyword evidence="2" id="KW-0963">Cytoplasm</keyword>
<dbReference type="Proteomes" id="UP000587760">
    <property type="component" value="Unassembled WGS sequence"/>
</dbReference>
<dbReference type="PROSITE" id="PS01319">
    <property type="entry name" value="RBFA"/>
    <property type="match status" value="1"/>
</dbReference>
<evidence type="ECO:0000256" key="2">
    <source>
        <dbReference type="HAMAP-Rule" id="MF_00003"/>
    </source>
</evidence>
<dbReference type="EMBL" id="JACHGJ010000001">
    <property type="protein sequence ID" value="MBB6478816.1"/>
    <property type="molecule type" value="Genomic_DNA"/>
</dbReference>
<dbReference type="GO" id="GO:0005829">
    <property type="term" value="C:cytosol"/>
    <property type="evidence" value="ECO:0007669"/>
    <property type="project" value="TreeGrafter"/>
</dbReference>
<comment type="subcellular location">
    <subcellularLocation>
        <location evidence="2">Cytoplasm</location>
    </subcellularLocation>
</comment>
<dbReference type="PANTHER" id="PTHR33515:SF1">
    <property type="entry name" value="RIBOSOME-BINDING FACTOR A, CHLOROPLASTIC-RELATED"/>
    <property type="match status" value="1"/>
</dbReference>
<evidence type="ECO:0000256" key="1">
    <source>
        <dbReference type="ARBA" id="ARBA00022517"/>
    </source>
</evidence>
<comment type="caution">
    <text evidence="3">The sequence shown here is derived from an EMBL/GenBank/DDBJ whole genome shotgun (WGS) entry which is preliminary data.</text>
</comment>
<evidence type="ECO:0000313" key="3">
    <source>
        <dbReference type="EMBL" id="MBB6478816.1"/>
    </source>
</evidence>
<dbReference type="AlphaFoldDB" id="A0A841R4S3"/>